<dbReference type="Proteomes" id="UP000245216">
    <property type="component" value="Unassembled WGS sequence"/>
</dbReference>
<dbReference type="EMBL" id="QEXO01000002">
    <property type="protein sequence ID" value="PWE14936.1"/>
    <property type="molecule type" value="Genomic_DNA"/>
</dbReference>
<accession>A0A2U2BLS1</accession>
<evidence type="ECO:0000313" key="2">
    <source>
        <dbReference type="Proteomes" id="UP000245216"/>
    </source>
</evidence>
<proteinExistence type="predicted"/>
<gene>
    <name evidence="1" type="ORF">DF183_09650</name>
</gene>
<organism evidence="1 2">
    <name type="scientific">Alcaligenes faecalis</name>
    <dbReference type="NCBI Taxonomy" id="511"/>
    <lineage>
        <taxon>Bacteria</taxon>
        <taxon>Pseudomonadati</taxon>
        <taxon>Pseudomonadota</taxon>
        <taxon>Betaproteobacteria</taxon>
        <taxon>Burkholderiales</taxon>
        <taxon>Alcaligenaceae</taxon>
        <taxon>Alcaligenes</taxon>
    </lineage>
</organism>
<reference evidence="1 2" key="2">
    <citation type="submission" date="2018-05" db="EMBL/GenBank/DDBJ databases">
        <authorList>
            <person name="Lanie J.A."/>
            <person name="Ng W.-L."/>
            <person name="Kazmierczak K.M."/>
            <person name="Andrzejewski T.M."/>
            <person name="Davidsen T.M."/>
            <person name="Wayne K.J."/>
            <person name="Tettelin H."/>
            <person name="Glass J.I."/>
            <person name="Rusch D."/>
            <person name="Podicherti R."/>
            <person name="Tsui H.-C.T."/>
            <person name="Winkler M.E."/>
        </authorList>
    </citation>
    <scope>NUCLEOTIDE SEQUENCE [LARGE SCALE GENOMIC DNA]</scope>
    <source>
        <strain evidence="1 2">YBY</strain>
    </source>
</reference>
<name>A0A2U2BLS1_ALCFA</name>
<evidence type="ECO:0000313" key="1">
    <source>
        <dbReference type="EMBL" id="PWE14936.1"/>
    </source>
</evidence>
<dbReference type="AlphaFoldDB" id="A0A2U2BLS1"/>
<protein>
    <submittedName>
        <fullName evidence="1">Uncharacterized protein</fullName>
    </submittedName>
</protein>
<dbReference type="RefSeq" id="WP_109088968.1">
    <property type="nucleotide sequence ID" value="NZ_QEXO01000002.1"/>
</dbReference>
<reference evidence="1 2" key="1">
    <citation type="submission" date="2018-05" db="EMBL/GenBank/DDBJ databases">
        <title>Genome Sequence of an Efficient Indole-Degrading Bacterium, Alcaligenes sp.YBY.</title>
        <authorList>
            <person name="Yang B."/>
        </authorList>
    </citation>
    <scope>NUCLEOTIDE SEQUENCE [LARGE SCALE GENOMIC DNA]</scope>
    <source>
        <strain evidence="1 2">YBY</strain>
    </source>
</reference>
<comment type="caution">
    <text evidence="1">The sequence shown here is derived from an EMBL/GenBank/DDBJ whole genome shotgun (WGS) entry which is preliminary data.</text>
</comment>
<sequence>MTVKKYMLDRFGPLMTVEDIAQVLGRSAVSVRNSISNNNETSQRLKPTIVRIGRRIRFRTAQVHDVLQLDASEDQL</sequence>